<keyword evidence="12" id="KW-1185">Reference proteome</keyword>
<evidence type="ECO:0000256" key="4">
    <source>
        <dbReference type="ARBA" id="ARBA00022692"/>
    </source>
</evidence>
<keyword evidence="5 10" id="KW-1133">Transmembrane helix</keyword>
<comment type="subcellular location">
    <subcellularLocation>
        <location evidence="1">Cell membrane</location>
        <topology evidence="1">Multi-pass membrane protein</topology>
    </subcellularLocation>
</comment>
<feature type="transmembrane region" description="Helical" evidence="10">
    <location>
        <begin position="6"/>
        <end position="26"/>
    </location>
</feature>
<keyword evidence="6 10" id="KW-0472">Membrane</keyword>
<proteinExistence type="inferred from homology"/>
<evidence type="ECO:0000256" key="5">
    <source>
        <dbReference type="ARBA" id="ARBA00022989"/>
    </source>
</evidence>
<keyword evidence="9" id="KW-0325">Glycoprotein</keyword>
<name>A0ABP1RVW6_9HEXA</name>
<evidence type="ECO:0000256" key="2">
    <source>
        <dbReference type="ARBA" id="ARBA00010532"/>
    </source>
</evidence>
<comment type="caution">
    <text evidence="11">The sequence shown here is derived from an EMBL/GenBank/DDBJ whole genome shotgun (WGS) entry which is preliminary data.</text>
</comment>
<protein>
    <recommendedName>
        <fullName evidence="13">Lysosome membrane protein 2</fullName>
    </recommendedName>
</protein>
<evidence type="ECO:0000256" key="9">
    <source>
        <dbReference type="ARBA" id="ARBA00023180"/>
    </source>
</evidence>
<evidence type="ECO:0000256" key="1">
    <source>
        <dbReference type="ARBA" id="ARBA00004651"/>
    </source>
</evidence>
<keyword evidence="4 10" id="KW-0812">Transmembrane</keyword>
<evidence type="ECO:0000256" key="7">
    <source>
        <dbReference type="ARBA" id="ARBA00023157"/>
    </source>
</evidence>
<evidence type="ECO:0000256" key="3">
    <source>
        <dbReference type="ARBA" id="ARBA00022475"/>
    </source>
</evidence>
<dbReference type="InterPro" id="IPR005428">
    <property type="entry name" value="CD36/SCARB1/SNMP1"/>
</dbReference>
<evidence type="ECO:0000256" key="10">
    <source>
        <dbReference type="SAM" id="Phobius"/>
    </source>
</evidence>
<evidence type="ECO:0000313" key="12">
    <source>
        <dbReference type="Proteomes" id="UP001642540"/>
    </source>
</evidence>
<evidence type="ECO:0000256" key="6">
    <source>
        <dbReference type="ARBA" id="ARBA00023136"/>
    </source>
</evidence>
<dbReference type="PRINTS" id="PR01610">
    <property type="entry name" value="CD36ANTIGEN"/>
</dbReference>
<accession>A0ABP1RVW6</accession>
<dbReference type="InterPro" id="IPR002159">
    <property type="entry name" value="CD36_fam"/>
</dbReference>
<gene>
    <name evidence="11" type="ORF">ODALV1_LOCUS26750</name>
</gene>
<evidence type="ECO:0008006" key="13">
    <source>
        <dbReference type="Google" id="ProtNLM"/>
    </source>
</evidence>
<evidence type="ECO:0000256" key="8">
    <source>
        <dbReference type="ARBA" id="ARBA00023170"/>
    </source>
</evidence>
<keyword evidence="7" id="KW-1015">Disulfide bond</keyword>
<feature type="transmembrane region" description="Helical" evidence="10">
    <location>
        <begin position="445"/>
        <end position="468"/>
    </location>
</feature>
<comment type="similarity">
    <text evidence="2">Belongs to the CD36 family.</text>
</comment>
<dbReference type="Pfam" id="PF01130">
    <property type="entry name" value="CD36"/>
    <property type="match status" value="1"/>
</dbReference>
<dbReference type="PANTHER" id="PTHR11923:SF51">
    <property type="entry name" value="LYSOSOME MEMBRANE PROTEIN 2"/>
    <property type="match status" value="1"/>
</dbReference>
<organism evidence="11 12">
    <name type="scientific">Orchesella dallaii</name>
    <dbReference type="NCBI Taxonomy" id="48710"/>
    <lineage>
        <taxon>Eukaryota</taxon>
        <taxon>Metazoa</taxon>
        <taxon>Ecdysozoa</taxon>
        <taxon>Arthropoda</taxon>
        <taxon>Hexapoda</taxon>
        <taxon>Collembola</taxon>
        <taxon>Entomobryomorpha</taxon>
        <taxon>Entomobryoidea</taxon>
        <taxon>Orchesellidae</taxon>
        <taxon>Orchesellinae</taxon>
        <taxon>Orchesella</taxon>
    </lineage>
</organism>
<keyword evidence="8" id="KW-0675">Receptor</keyword>
<dbReference type="PANTHER" id="PTHR11923">
    <property type="entry name" value="SCAVENGER RECEPTOR CLASS B TYPE-1 SR-B1"/>
    <property type="match status" value="1"/>
</dbReference>
<sequence>MQASKVILGVGITLTVLAVGIGWVIFPQLLQLKIKSQIRLEEGGDLFQRWVDIPVPIYMKVYFFNVTNPDDVKRGEKPILDEVGPYVYQQKRQRVVENISVENDTISFRPKITYYFRADLSEGRLETDVMTLVDIPYAGVVHKAISLSPFTRSLIRDISLDYNKDLFMHRTVAELTFTGYFDPLMKDLAELQGQELLPNNTFGIYYGKNGTAGDLMQIYSGVGDNTLFGETISWKGDDMLSFWDTDYCNMINGSDGSVFPPFVTRDRVLRIFSPDMCRSIYMNYHEDVEVLGVPGYRFITPREVLEDPKVYPENKCYCTNPGDDLAGCAKAGVFYLAPCRKGAPVVVSWPHFYDGDESYVQQSVGLKPEQEKHETFIVLEPNTGSLIKASKRFQINVELKPTKHFPPMKKVKNMLMPILWADESVQLNEENAAMINGKLMKPVKIVTIGTWSTLGLGLVLILIGALLLTREEKGNFKG</sequence>
<keyword evidence="3" id="KW-1003">Cell membrane</keyword>
<dbReference type="PRINTS" id="PR01609">
    <property type="entry name" value="CD36FAMILY"/>
</dbReference>
<reference evidence="11 12" key="1">
    <citation type="submission" date="2024-08" db="EMBL/GenBank/DDBJ databases">
        <authorList>
            <person name="Cucini C."/>
            <person name="Frati F."/>
        </authorList>
    </citation>
    <scope>NUCLEOTIDE SEQUENCE [LARGE SCALE GENOMIC DNA]</scope>
</reference>
<evidence type="ECO:0000313" key="11">
    <source>
        <dbReference type="EMBL" id="CAL8137067.1"/>
    </source>
</evidence>
<dbReference type="Proteomes" id="UP001642540">
    <property type="component" value="Unassembled WGS sequence"/>
</dbReference>
<dbReference type="EMBL" id="CAXLJM020000114">
    <property type="protein sequence ID" value="CAL8137067.1"/>
    <property type="molecule type" value="Genomic_DNA"/>
</dbReference>